<dbReference type="GO" id="GO:0043296">
    <property type="term" value="C:apical junction complex"/>
    <property type="evidence" value="ECO:0007669"/>
    <property type="project" value="TreeGrafter"/>
</dbReference>
<dbReference type="GO" id="GO:0016324">
    <property type="term" value="C:apical plasma membrane"/>
    <property type="evidence" value="ECO:0007669"/>
    <property type="project" value="TreeGrafter"/>
</dbReference>
<gene>
    <name evidence="3" type="ORF">HNAJ_LOCUS10716</name>
</gene>
<dbReference type="EMBL" id="UZAE01013180">
    <property type="protein sequence ID" value="VDO08589.1"/>
    <property type="molecule type" value="Genomic_DNA"/>
</dbReference>
<feature type="region of interest" description="Disordered" evidence="1">
    <location>
        <begin position="669"/>
        <end position="688"/>
    </location>
</feature>
<proteinExistence type="predicted"/>
<dbReference type="GO" id="GO:0035091">
    <property type="term" value="F:phosphatidylinositol binding"/>
    <property type="evidence" value="ECO:0007669"/>
    <property type="project" value="TreeGrafter"/>
</dbReference>
<reference evidence="3 4" key="2">
    <citation type="submission" date="2018-11" db="EMBL/GenBank/DDBJ databases">
        <authorList>
            <consortium name="Pathogen Informatics"/>
        </authorList>
    </citation>
    <scope>NUCLEOTIDE SEQUENCE [LARGE SCALE GENOMIC DNA]</scope>
</reference>
<dbReference type="SMART" id="SM00228">
    <property type="entry name" value="PDZ"/>
    <property type="match status" value="2"/>
</dbReference>
<dbReference type="InterPro" id="IPR001478">
    <property type="entry name" value="PDZ"/>
</dbReference>
<sequence length="824" mass="90239">MMQGIFEDQNKADSGYKSDHTRLFCDPPSNPGDAGRQNLITPPLPPPIVFDYEKNSLPPQKLSRTSLPESPTDNEPNSVGIPIRGTNNPVVERHEEELLEDEAEVEEDYPMLRLDYRLKGDGHDVEIAANCPPLQPELPDEPQPLPRSSHRGLTTPAVLKWLESTQAATAVEDGIISPFATPSSIMSGTSSLAQPLGSGEDETISASQHDLVSRVLRRNVREASEELRRGFFLAGYQSEPVNIRLVNTNPGENLGIQIKPIFTEPAEVIPFVGEIPLNTNSNGKCEAGLEVHAIMPNGRVARGGILSVGDRILSVNGTSLIGVTFDKGREIFQEALKNPEITLKVLPYTGNITHCKIPPKSKPCSGTSPPILTREVGDTGVSDECEKPSCGLVVVIDNSCKGKEDIVSKSGPPPPPRRSPHTALSQHQTQLQQQAEKDPSSSNNAPVLPPRQKQDSKGSHSTTQETKTVRLRKGNCSFFSAGGAITSNSPKFRDTCSCFTISFLDGRLQVDDRLLSINNHPLSCLSSADALTLLKTSISKITTDREPFIRLLVARRFRSIEVEEAPSTDPPHTLTTEGPQKPKVGLNLSSSLRRGDKLVDAANRLNSFVVSANVHQTAQDVTPQPSTSTSDPRQRSTAFTRNQKAFLHIQHPNFLRKYSSLEALITPKPNRCESETQTESQKPTNKYEKTNLQLDASLTNSVKGGSSVTSETATFFTANSGTVDTTESDSTMLNDLSVRAIDEDKLSDCSGYDILAGDASKPFEDEYLIGGAFSEPEVLPSLQNRWYRRRRRAHRRCDVVRSQRTVVVVKQPKIDLDKIMVVAF</sequence>
<dbReference type="GO" id="GO:0051660">
    <property type="term" value="P:establishment of centrosome localization"/>
    <property type="evidence" value="ECO:0007669"/>
    <property type="project" value="TreeGrafter"/>
</dbReference>
<dbReference type="GO" id="GO:0007155">
    <property type="term" value="P:cell adhesion"/>
    <property type="evidence" value="ECO:0007669"/>
    <property type="project" value="TreeGrafter"/>
</dbReference>
<accession>A0A158QJ19</accession>
<feature type="compositionally biased region" description="Low complexity" evidence="1">
    <location>
        <begin position="421"/>
        <end position="434"/>
    </location>
</feature>
<dbReference type="GO" id="GO:0030010">
    <property type="term" value="P:establishment of cell polarity"/>
    <property type="evidence" value="ECO:0007669"/>
    <property type="project" value="TreeGrafter"/>
</dbReference>
<evidence type="ECO:0000256" key="1">
    <source>
        <dbReference type="SAM" id="MobiDB-lite"/>
    </source>
</evidence>
<dbReference type="GO" id="GO:0045197">
    <property type="term" value="P:establishment or maintenance of epithelial cell apical/basal polarity"/>
    <property type="evidence" value="ECO:0007669"/>
    <property type="project" value="TreeGrafter"/>
</dbReference>
<dbReference type="AlphaFoldDB" id="A0A158QJ19"/>
<feature type="region of interest" description="Disordered" evidence="1">
    <location>
        <begin position="563"/>
        <end position="583"/>
    </location>
</feature>
<reference evidence="5" key="1">
    <citation type="submission" date="2016-04" db="UniProtKB">
        <authorList>
            <consortium name="WormBaseParasite"/>
        </authorList>
    </citation>
    <scope>IDENTIFICATION</scope>
</reference>
<dbReference type="GO" id="GO:0005938">
    <property type="term" value="C:cell cortex"/>
    <property type="evidence" value="ECO:0007669"/>
    <property type="project" value="TreeGrafter"/>
</dbReference>
<feature type="domain" description="PDZ" evidence="2">
    <location>
        <begin position="242"/>
        <end position="347"/>
    </location>
</feature>
<dbReference type="GO" id="GO:0005912">
    <property type="term" value="C:adherens junction"/>
    <property type="evidence" value="ECO:0007669"/>
    <property type="project" value="TreeGrafter"/>
</dbReference>
<organism evidence="5">
    <name type="scientific">Rodentolepis nana</name>
    <name type="common">Dwarf tapeworm</name>
    <name type="synonym">Hymenolepis nana</name>
    <dbReference type="NCBI Taxonomy" id="102285"/>
    <lineage>
        <taxon>Eukaryota</taxon>
        <taxon>Metazoa</taxon>
        <taxon>Spiralia</taxon>
        <taxon>Lophotrochozoa</taxon>
        <taxon>Platyhelminthes</taxon>
        <taxon>Cestoda</taxon>
        <taxon>Eucestoda</taxon>
        <taxon>Cyclophyllidea</taxon>
        <taxon>Hymenolepididae</taxon>
        <taxon>Rodentolepis</taxon>
    </lineage>
</organism>
<dbReference type="InterPro" id="IPR052213">
    <property type="entry name" value="PAR3"/>
</dbReference>
<dbReference type="Gene3D" id="2.30.42.10">
    <property type="match status" value="2"/>
</dbReference>
<keyword evidence="4" id="KW-1185">Reference proteome</keyword>
<dbReference type="PROSITE" id="PS50106">
    <property type="entry name" value="PDZ"/>
    <property type="match status" value="1"/>
</dbReference>
<feature type="region of interest" description="Disordered" evidence="1">
    <location>
        <begin position="616"/>
        <end position="637"/>
    </location>
</feature>
<evidence type="ECO:0000313" key="4">
    <source>
        <dbReference type="Proteomes" id="UP000278807"/>
    </source>
</evidence>
<dbReference type="WBParaSite" id="HNAJ_0001072101-mRNA-1">
    <property type="protein sequence ID" value="HNAJ_0001072101-mRNA-1"/>
    <property type="gene ID" value="HNAJ_0001072101"/>
</dbReference>
<dbReference type="STRING" id="102285.A0A158QJ19"/>
<evidence type="ECO:0000259" key="2">
    <source>
        <dbReference type="PROSITE" id="PS50106"/>
    </source>
</evidence>
<feature type="region of interest" description="Disordered" evidence="1">
    <location>
        <begin position="1"/>
        <end position="86"/>
    </location>
</feature>
<dbReference type="OrthoDB" id="6264899at2759"/>
<dbReference type="GO" id="GO:0000226">
    <property type="term" value="P:microtubule cytoskeleton organization"/>
    <property type="evidence" value="ECO:0007669"/>
    <property type="project" value="TreeGrafter"/>
</dbReference>
<protein>
    <submittedName>
        <fullName evidence="5">PDZ domain-containing protein</fullName>
    </submittedName>
</protein>
<dbReference type="PANTHER" id="PTHR16484">
    <property type="entry name" value="PARTITIONING DEFECTIVE 3 RELATED"/>
    <property type="match status" value="1"/>
</dbReference>
<dbReference type="Proteomes" id="UP000278807">
    <property type="component" value="Unassembled WGS sequence"/>
</dbReference>
<feature type="compositionally biased region" description="Polar residues" evidence="1">
    <location>
        <begin position="62"/>
        <end position="77"/>
    </location>
</feature>
<dbReference type="PANTHER" id="PTHR16484:SF17">
    <property type="entry name" value="BAZOOKA, ISOFORM B"/>
    <property type="match status" value="1"/>
</dbReference>
<feature type="compositionally biased region" description="Polar residues" evidence="1">
    <location>
        <begin position="675"/>
        <end position="688"/>
    </location>
</feature>
<dbReference type="GO" id="GO:0008104">
    <property type="term" value="P:intracellular protein localization"/>
    <property type="evidence" value="ECO:0007669"/>
    <property type="project" value="TreeGrafter"/>
</dbReference>
<dbReference type="Pfam" id="PF00595">
    <property type="entry name" value="PDZ"/>
    <property type="match status" value="1"/>
</dbReference>
<feature type="region of interest" description="Disordered" evidence="1">
    <location>
        <begin position="403"/>
        <end position="468"/>
    </location>
</feature>
<dbReference type="InterPro" id="IPR036034">
    <property type="entry name" value="PDZ_sf"/>
</dbReference>
<feature type="compositionally biased region" description="Basic and acidic residues" evidence="1">
    <location>
        <begin position="8"/>
        <end position="23"/>
    </location>
</feature>
<evidence type="ECO:0000313" key="3">
    <source>
        <dbReference type="EMBL" id="VDO08589.1"/>
    </source>
</evidence>
<evidence type="ECO:0000313" key="5">
    <source>
        <dbReference type="WBParaSite" id="HNAJ_0001072101-mRNA-1"/>
    </source>
</evidence>
<name>A0A158QJ19_RODNA</name>
<dbReference type="SUPFAM" id="SSF50156">
    <property type="entry name" value="PDZ domain-like"/>
    <property type="match status" value="2"/>
</dbReference>